<dbReference type="SUPFAM" id="SSF53448">
    <property type="entry name" value="Nucleotide-diphospho-sugar transferases"/>
    <property type="match status" value="1"/>
</dbReference>
<dbReference type="PANTHER" id="PTHR22916">
    <property type="entry name" value="GLYCOSYLTRANSFERASE"/>
    <property type="match status" value="1"/>
</dbReference>
<evidence type="ECO:0000259" key="1">
    <source>
        <dbReference type="Pfam" id="PF00535"/>
    </source>
</evidence>
<dbReference type="InterPro" id="IPR029044">
    <property type="entry name" value="Nucleotide-diphossugar_trans"/>
</dbReference>
<proteinExistence type="predicted"/>
<dbReference type="InterPro" id="IPR001173">
    <property type="entry name" value="Glyco_trans_2-like"/>
</dbReference>
<dbReference type="AlphaFoldDB" id="A0A4Z1BN03"/>
<accession>A0A4Z1BN03</accession>
<keyword evidence="2" id="KW-0808">Transferase</keyword>
<reference evidence="2 3" key="1">
    <citation type="submission" date="2019-03" db="EMBL/GenBank/DDBJ databases">
        <title>Empedobacter tilapiae sp. nov., isolated from an intestine of Nile tilapia Oreochromis niloticus.</title>
        <authorList>
            <person name="Kim Y.-O."/>
            <person name="Yoon J.-H."/>
        </authorList>
    </citation>
    <scope>NUCLEOTIDE SEQUENCE [LARGE SCALE GENOMIC DNA]</scope>
    <source>
        <strain evidence="2 3">MRS2</strain>
    </source>
</reference>
<dbReference type="Pfam" id="PF00535">
    <property type="entry name" value="Glycos_transf_2"/>
    <property type="match status" value="1"/>
</dbReference>
<gene>
    <name evidence="2" type="ORF">E4J94_08105</name>
</gene>
<dbReference type="Proteomes" id="UP000297998">
    <property type="component" value="Unassembled WGS sequence"/>
</dbReference>
<sequence>MKTKLAIIIPYYKITFFDKCLKSLANQTNKNFNLYIGNDNSPNDPIEIIERYSDSIQISYQKFEDNLGKDNLVFQWDRCIKLSKQEEWLMILGDDDTLEPNVIEEFYSINDNKLENIEVIRLASREINEKDESITELYSNPELELAKDFFLRCQNGKGRCTLTEHFFTRKAYLKHGFKNFPVAFGSDNVAWLEFPDMGNVLGINNAIANIRISSENLSSIKDRQLGFKRVEGYYRYYRYIIKALGNYFSLEEKDFILNRAYFRLRIFNRSNIEAIDFVLFMIGQIGFKRTLGIIKRNRNRNEK</sequence>
<dbReference type="CDD" id="cd00761">
    <property type="entry name" value="Glyco_tranf_GTA_type"/>
    <property type="match status" value="1"/>
</dbReference>
<dbReference type="RefSeq" id="WP_135835326.1">
    <property type="nucleotide sequence ID" value="NZ_CAUQWU010000005.1"/>
</dbReference>
<organism evidence="2 3">
    <name type="scientific">Empedobacter tilapiae</name>
    <dbReference type="NCBI Taxonomy" id="2491114"/>
    <lineage>
        <taxon>Bacteria</taxon>
        <taxon>Pseudomonadati</taxon>
        <taxon>Bacteroidota</taxon>
        <taxon>Flavobacteriia</taxon>
        <taxon>Flavobacteriales</taxon>
        <taxon>Weeksellaceae</taxon>
        <taxon>Empedobacter</taxon>
    </lineage>
</organism>
<evidence type="ECO:0000313" key="2">
    <source>
        <dbReference type="EMBL" id="TGN27170.1"/>
    </source>
</evidence>
<dbReference type="Gene3D" id="3.90.550.10">
    <property type="entry name" value="Spore Coat Polysaccharide Biosynthesis Protein SpsA, Chain A"/>
    <property type="match status" value="1"/>
</dbReference>
<feature type="domain" description="Glycosyltransferase 2-like" evidence="1">
    <location>
        <begin position="7"/>
        <end position="131"/>
    </location>
</feature>
<dbReference type="PANTHER" id="PTHR22916:SF3">
    <property type="entry name" value="UDP-GLCNAC:BETAGAL BETA-1,3-N-ACETYLGLUCOSAMINYLTRANSFERASE-LIKE PROTEIN 1"/>
    <property type="match status" value="1"/>
</dbReference>
<protein>
    <submittedName>
        <fullName evidence="2">Glycosyltransferase family 2 protein</fullName>
    </submittedName>
</protein>
<dbReference type="GO" id="GO:0016758">
    <property type="term" value="F:hexosyltransferase activity"/>
    <property type="evidence" value="ECO:0007669"/>
    <property type="project" value="UniProtKB-ARBA"/>
</dbReference>
<comment type="caution">
    <text evidence="2">The sequence shown here is derived from an EMBL/GenBank/DDBJ whole genome shotgun (WGS) entry which is preliminary data.</text>
</comment>
<keyword evidence="3" id="KW-1185">Reference proteome</keyword>
<name>A0A4Z1BN03_9FLAO</name>
<dbReference type="EMBL" id="SRPE01000005">
    <property type="protein sequence ID" value="TGN27170.1"/>
    <property type="molecule type" value="Genomic_DNA"/>
</dbReference>
<dbReference type="OrthoDB" id="1374586at2"/>
<evidence type="ECO:0000313" key="3">
    <source>
        <dbReference type="Proteomes" id="UP000297998"/>
    </source>
</evidence>